<feature type="compositionally biased region" description="Polar residues" evidence="3">
    <location>
        <begin position="1"/>
        <end position="10"/>
    </location>
</feature>
<evidence type="ECO:0000313" key="4">
    <source>
        <dbReference type="EMBL" id="RCH99764.1"/>
    </source>
</evidence>
<feature type="coiled-coil region" evidence="2">
    <location>
        <begin position="75"/>
        <end position="178"/>
    </location>
</feature>
<name>A0A367KC09_RHIST</name>
<evidence type="ECO:0000256" key="1">
    <source>
        <dbReference type="ARBA" id="ARBA00023054"/>
    </source>
</evidence>
<feature type="region of interest" description="Disordered" evidence="3">
    <location>
        <begin position="1"/>
        <end position="23"/>
    </location>
</feature>
<dbReference type="PANTHER" id="PTHR32123">
    <property type="entry name" value="BICD FAMILY-LIKE CARGO ADAPTER"/>
    <property type="match status" value="1"/>
</dbReference>
<comment type="caution">
    <text evidence="4">The sequence shown here is derived from an EMBL/GenBank/DDBJ whole genome shotgun (WGS) entry which is preliminary data.</text>
</comment>
<proteinExistence type="predicted"/>
<feature type="coiled-coil region" evidence="2">
    <location>
        <begin position="204"/>
        <end position="245"/>
    </location>
</feature>
<organism evidence="4 5">
    <name type="scientific">Rhizopus stolonifer</name>
    <name type="common">Rhizopus nigricans</name>
    <dbReference type="NCBI Taxonomy" id="4846"/>
    <lineage>
        <taxon>Eukaryota</taxon>
        <taxon>Fungi</taxon>
        <taxon>Fungi incertae sedis</taxon>
        <taxon>Mucoromycota</taxon>
        <taxon>Mucoromycotina</taxon>
        <taxon>Mucoromycetes</taxon>
        <taxon>Mucorales</taxon>
        <taxon>Mucorineae</taxon>
        <taxon>Rhizopodaceae</taxon>
        <taxon>Rhizopus</taxon>
    </lineage>
</organism>
<dbReference type="AlphaFoldDB" id="A0A367KC09"/>
<reference evidence="4 5" key="1">
    <citation type="journal article" date="2018" name="G3 (Bethesda)">
        <title>Phylogenetic and Phylogenomic Definition of Rhizopus Species.</title>
        <authorList>
            <person name="Gryganskyi A.P."/>
            <person name="Golan J."/>
            <person name="Dolatabadi S."/>
            <person name="Mondo S."/>
            <person name="Robb S."/>
            <person name="Idnurm A."/>
            <person name="Muszewska A."/>
            <person name="Steczkiewicz K."/>
            <person name="Masonjones S."/>
            <person name="Liao H.L."/>
            <person name="Gajdeczka M.T."/>
            <person name="Anike F."/>
            <person name="Vuek A."/>
            <person name="Anishchenko I.M."/>
            <person name="Voigt K."/>
            <person name="de Hoog G.S."/>
            <person name="Smith M.E."/>
            <person name="Heitman J."/>
            <person name="Vilgalys R."/>
            <person name="Stajich J.E."/>
        </authorList>
    </citation>
    <scope>NUCLEOTIDE SEQUENCE [LARGE SCALE GENOMIC DNA]</scope>
    <source>
        <strain evidence="4 5">LSU 92-RS-03</strain>
    </source>
</reference>
<dbReference type="InterPro" id="IPR051149">
    <property type="entry name" value="Spindly/BICDR_Dynein_Adapter"/>
</dbReference>
<dbReference type="Proteomes" id="UP000253551">
    <property type="component" value="Unassembled WGS sequence"/>
</dbReference>
<sequence>MSQSTPTNKFYQEEEPPYSPADSTTSFISSVVAGIAEKSASELGSLLKNAYKSLREKEKNLLLAAEIGKSLLEHNQALKSDYDKLLQNVKHCEIEAKQQQEEEETMRLISSKKAYDSIIESLERKNAEIQQMLEQTQQESEFTNEAYQKKQRKLESEIEILRHDLDLAAQKVQELEELKKQQHVGQLDERRDFEQRQSEDLELLEELTVKLEELFIENKHLQLSKKSVEAKLMTSLQDLDTLKKEFEQFELTQQNYLALQEAFEQQRVHIRELNDSLEDHRLILSKLRDRGLWSPHTPSMTSKRSTSSTISTSLLYQQKSLLGELEHVWKGNGLTKSRSDTSLSQLSDTSNLSSKLYEMTERNLTSFYNAPADYAVDTLLSTLGIEDRAMLDEAEHYLTKRSEGDISLFGPEGNGTVYAELNLYPILSKQVETVNPESPKKGLVNHILFHIRYLFRSLFRWCRFAIILTAAIFINLWKGPDLLLEQPTCM</sequence>
<protein>
    <submittedName>
        <fullName evidence="4">Uncharacterized protein</fullName>
    </submittedName>
</protein>
<dbReference type="EMBL" id="PJQM01001914">
    <property type="protein sequence ID" value="RCH99764.1"/>
    <property type="molecule type" value="Genomic_DNA"/>
</dbReference>
<accession>A0A367KC09</accession>
<evidence type="ECO:0000313" key="5">
    <source>
        <dbReference type="Proteomes" id="UP000253551"/>
    </source>
</evidence>
<evidence type="ECO:0000256" key="3">
    <source>
        <dbReference type="SAM" id="MobiDB-lite"/>
    </source>
</evidence>
<keyword evidence="1 2" id="KW-0175">Coiled coil</keyword>
<gene>
    <name evidence="4" type="ORF">CU098_010802</name>
</gene>
<evidence type="ECO:0000256" key="2">
    <source>
        <dbReference type="SAM" id="Coils"/>
    </source>
</evidence>
<dbReference type="STRING" id="4846.A0A367KC09"/>
<dbReference type="OrthoDB" id="9451547at2759"/>
<keyword evidence="5" id="KW-1185">Reference proteome</keyword>
<dbReference type="PANTHER" id="PTHR32123:SF9">
    <property type="entry name" value="PROTEIN SPINDLY"/>
    <property type="match status" value="1"/>
</dbReference>